<dbReference type="PANTHER" id="PTHR12483">
    <property type="entry name" value="SOLUTE CARRIER FAMILY 31 COPPER TRANSPORTERS"/>
    <property type="match status" value="1"/>
</dbReference>
<keyword evidence="5" id="KW-0406">Ion transport</keyword>
<dbReference type="Pfam" id="PF04145">
    <property type="entry name" value="Ctr"/>
    <property type="match status" value="1"/>
</dbReference>
<feature type="non-terminal residue" evidence="6">
    <location>
        <position position="1"/>
    </location>
</feature>
<dbReference type="Proteomes" id="UP001203297">
    <property type="component" value="Unassembled WGS sequence"/>
</dbReference>
<feature type="transmembrane region" description="Helical" evidence="5">
    <location>
        <begin position="152"/>
        <end position="175"/>
    </location>
</feature>
<evidence type="ECO:0000256" key="4">
    <source>
        <dbReference type="ARBA" id="ARBA00023136"/>
    </source>
</evidence>
<protein>
    <recommendedName>
        <fullName evidence="5">Copper transport protein</fullName>
    </recommendedName>
</protein>
<dbReference type="GO" id="GO:0005375">
    <property type="term" value="F:copper ion transmembrane transporter activity"/>
    <property type="evidence" value="ECO:0007669"/>
    <property type="project" value="UniProtKB-UniRule"/>
</dbReference>
<reference evidence="6" key="1">
    <citation type="journal article" date="2022" name="New Phytol.">
        <title>Evolutionary transition to the ectomycorrhizal habit in the genomes of a hyperdiverse lineage of mushroom-forming fungi.</title>
        <authorList>
            <person name="Looney B."/>
            <person name="Miyauchi S."/>
            <person name="Morin E."/>
            <person name="Drula E."/>
            <person name="Courty P.E."/>
            <person name="Kohler A."/>
            <person name="Kuo A."/>
            <person name="LaButti K."/>
            <person name="Pangilinan J."/>
            <person name="Lipzen A."/>
            <person name="Riley R."/>
            <person name="Andreopoulos W."/>
            <person name="He G."/>
            <person name="Johnson J."/>
            <person name="Nolan M."/>
            <person name="Tritt A."/>
            <person name="Barry K.W."/>
            <person name="Grigoriev I.V."/>
            <person name="Nagy L.G."/>
            <person name="Hibbett D."/>
            <person name="Henrissat B."/>
            <person name="Matheny P.B."/>
            <person name="Labbe J."/>
            <person name="Martin F.M."/>
        </authorList>
    </citation>
    <scope>NUCLEOTIDE SEQUENCE</scope>
    <source>
        <strain evidence="6">BPL690</strain>
    </source>
</reference>
<evidence type="ECO:0000256" key="1">
    <source>
        <dbReference type="ARBA" id="ARBA00004141"/>
    </source>
</evidence>
<keyword evidence="5" id="KW-0187">Copper transport</keyword>
<keyword evidence="3 5" id="KW-1133">Transmembrane helix</keyword>
<keyword evidence="2 5" id="KW-0812">Transmembrane</keyword>
<dbReference type="InterPro" id="IPR007274">
    <property type="entry name" value="Cop_transporter"/>
</dbReference>
<dbReference type="EMBL" id="WTXG01000061">
    <property type="protein sequence ID" value="KAI0295168.1"/>
    <property type="molecule type" value="Genomic_DNA"/>
</dbReference>
<keyword evidence="5" id="KW-0186">Copper</keyword>
<gene>
    <name evidence="6" type="ORF">B0F90DRAFT_1611515</name>
</gene>
<keyword evidence="7" id="KW-1185">Reference proteome</keyword>
<comment type="caution">
    <text evidence="6">The sequence shown here is derived from an EMBL/GenBank/DDBJ whole genome shotgun (WGS) entry which is preliminary data.</text>
</comment>
<comment type="similarity">
    <text evidence="5">Belongs to the copper transporter (Ctr) (TC 1.A.56) family. SLC31A subfamily.</text>
</comment>
<comment type="subcellular location">
    <subcellularLocation>
        <location evidence="1 5">Membrane</location>
        <topology evidence="1 5">Multi-pass membrane protein</topology>
    </subcellularLocation>
</comment>
<evidence type="ECO:0000256" key="2">
    <source>
        <dbReference type="ARBA" id="ARBA00022692"/>
    </source>
</evidence>
<dbReference type="PANTHER" id="PTHR12483:SF27">
    <property type="entry name" value="COPPER TRANSPORT PROTEIN CTR1"/>
    <property type="match status" value="1"/>
</dbReference>
<evidence type="ECO:0000256" key="3">
    <source>
        <dbReference type="ARBA" id="ARBA00022989"/>
    </source>
</evidence>
<evidence type="ECO:0000313" key="7">
    <source>
        <dbReference type="Proteomes" id="UP001203297"/>
    </source>
</evidence>
<keyword evidence="4 5" id="KW-0472">Membrane</keyword>
<dbReference type="GO" id="GO:0005886">
    <property type="term" value="C:plasma membrane"/>
    <property type="evidence" value="ECO:0007669"/>
    <property type="project" value="TreeGrafter"/>
</dbReference>
<proteinExistence type="inferred from homology"/>
<accession>A0AAD4M0R5</accession>
<evidence type="ECO:0000256" key="5">
    <source>
        <dbReference type="RuleBase" id="RU367022"/>
    </source>
</evidence>
<feature type="transmembrane region" description="Helical" evidence="5">
    <location>
        <begin position="55"/>
        <end position="75"/>
    </location>
</feature>
<evidence type="ECO:0000313" key="6">
    <source>
        <dbReference type="EMBL" id="KAI0295168.1"/>
    </source>
</evidence>
<feature type="non-terminal residue" evidence="6">
    <location>
        <position position="183"/>
    </location>
</feature>
<dbReference type="AlphaFoldDB" id="A0AAD4M0R5"/>
<organism evidence="6 7">
    <name type="scientific">Multifurca ochricompacta</name>
    <dbReference type="NCBI Taxonomy" id="376703"/>
    <lineage>
        <taxon>Eukaryota</taxon>
        <taxon>Fungi</taxon>
        <taxon>Dikarya</taxon>
        <taxon>Basidiomycota</taxon>
        <taxon>Agaricomycotina</taxon>
        <taxon>Agaricomycetes</taxon>
        <taxon>Russulales</taxon>
        <taxon>Russulaceae</taxon>
        <taxon>Multifurca</taxon>
    </lineage>
</organism>
<sequence>AFLSLLLFRTTLAHENGMDMNMDHGMSMNMGNVIMYLHFTPGDNLWFLGWAPRSVGSMVGTCIGLFMLAIAERWLATMRSIMEESWSTLAEIASTNNINASIVATSPEKCPNPSPKVEQPSRNPLRRRVPPFILSHDVPRGIMELAIASIKILFMLSFMTFQLGFIFAIILGLGVGEALFGRY</sequence>
<name>A0AAD4M0R5_9AGAM</name>
<keyword evidence="5" id="KW-0813">Transport</keyword>